<feature type="compositionally biased region" description="Low complexity" evidence="3">
    <location>
        <begin position="2340"/>
        <end position="2354"/>
    </location>
</feature>
<feature type="region of interest" description="Disordered" evidence="3">
    <location>
        <begin position="1657"/>
        <end position="1755"/>
    </location>
</feature>
<feature type="compositionally biased region" description="Basic and acidic residues" evidence="3">
    <location>
        <begin position="1593"/>
        <end position="1605"/>
    </location>
</feature>
<feature type="region of interest" description="Disordered" evidence="3">
    <location>
        <begin position="2140"/>
        <end position="2160"/>
    </location>
</feature>
<feature type="compositionally biased region" description="Basic and acidic residues" evidence="3">
    <location>
        <begin position="1702"/>
        <end position="1711"/>
    </location>
</feature>
<evidence type="ECO:0000313" key="7">
    <source>
        <dbReference type="RefSeq" id="XP_017777705.1"/>
    </source>
</evidence>
<dbReference type="PANTHER" id="PTHR21583">
    <property type="entry name" value="ELYS PROTEIN"/>
    <property type="match status" value="1"/>
</dbReference>
<dbReference type="InterPro" id="IPR036322">
    <property type="entry name" value="WD40_repeat_dom_sf"/>
</dbReference>
<evidence type="ECO:0000259" key="4">
    <source>
        <dbReference type="Pfam" id="PF13934"/>
    </source>
</evidence>
<feature type="region of interest" description="Disordered" evidence="3">
    <location>
        <begin position="1130"/>
        <end position="1161"/>
    </location>
</feature>
<dbReference type="InterPro" id="IPR025151">
    <property type="entry name" value="ELYS_dom"/>
</dbReference>
<dbReference type="InterPro" id="IPR032040">
    <property type="entry name" value="ELYS-bb"/>
</dbReference>
<feature type="compositionally biased region" description="Polar residues" evidence="3">
    <location>
        <begin position="1406"/>
        <end position="1415"/>
    </location>
</feature>
<feature type="compositionally biased region" description="Low complexity" evidence="3">
    <location>
        <begin position="2233"/>
        <end position="2243"/>
    </location>
</feature>
<dbReference type="InterPro" id="IPR052620">
    <property type="entry name" value="ELYS/MEL-28_NucAsmblyFactor"/>
</dbReference>
<dbReference type="Pfam" id="PF16687">
    <property type="entry name" value="ELYS-bb"/>
    <property type="match status" value="1"/>
</dbReference>
<comment type="subcellular location">
    <subcellularLocation>
        <location evidence="1">Nucleus</location>
    </subcellularLocation>
</comment>
<feature type="region of interest" description="Disordered" evidence="3">
    <location>
        <begin position="1359"/>
        <end position="1425"/>
    </location>
</feature>
<dbReference type="SUPFAM" id="SSF50978">
    <property type="entry name" value="WD40 repeat-like"/>
    <property type="match status" value="1"/>
</dbReference>
<protein>
    <submittedName>
        <fullName evidence="7">Protein ELYS isoform X1</fullName>
    </submittedName>
</protein>
<keyword evidence="6" id="KW-1185">Reference proteome</keyword>
<feature type="compositionally biased region" description="Polar residues" evidence="3">
    <location>
        <begin position="2252"/>
        <end position="2261"/>
    </location>
</feature>
<feature type="compositionally biased region" description="Low complexity" evidence="3">
    <location>
        <begin position="1393"/>
        <end position="1405"/>
    </location>
</feature>
<feature type="compositionally biased region" description="Low complexity" evidence="3">
    <location>
        <begin position="2101"/>
        <end position="2113"/>
    </location>
</feature>
<dbReference type="Proteomes" id="UP000695000">
    <property type="component" value="Unplaced"/>
</dbReference>
<proteinExistence type="predicted"/>
<evidence type="ECO:0000313" key="6">
    <source>
        <dbReference type="Proteomes" id="UP000695000"/>
    </source>
</evidence>
<keyword evidence="2" id="KW-0539">Nucleus</keyword>
<accession>A0ABM1MT05</accession>
<feature type="compositionally biased region" description="Low complexity" evidence="3">
    <location>
        <begin position="1271"/>
        <end position="1289"/>
    </location>
</feature>
<gene>
    <name evidence="7" type="primary">LOC108563519</name>
</gene>
<feature type="domain" description="ELYS-like" evidence="4">
    <location>
        <begin position="749"/>
        <end position="972"/>
    </location>
</feature>
<dbReference type="RefSeq" id="XP_017777705.1">
    <property type="nucleotide sequence ID" value="XM_017922216.1"/>
</dbReference>
<feature type="region of interest" description="Disordered" evidence="3">
    <location>
        <begin position="1197"/>
        <end position="1218"/>
    </location>
</feature>
<feature type="region of interest" description="Disordered" evidence="3">
    <location>
        <begin position="2056"/>
        <end position="2126"/>
    </location>
</feature>
<dbReference type="PANTHER" id="PTHR21583:SF8">
    <property type="entry name" value="PROTEIN ELYS"/>
    <property type="match status" value="1"/>
</dbReference>
<reference evidence="7" key="1">
    <citation type="submission" date="2025-08" db="UniProtKB">
        <authorList>
            <consortium name="RefSeq"/>
        </authorList>
    </citation>
    <scope>IDENTIFICATION</scope>
    <source>
        <tissue evidence="7">Whole Larva</tissue>
    </source>
</reference>
<feature type="compositionally biased region" description="Basic residues" evidence="3">
    <location>
        <begin position="2367"/>
        <end position="2376"/>
    </location>
</feature>
<dbReference type="Pfam" id="PF13934">
    <property type="entry name" value="ELYS"/>
    <property type="match status" value="1"/>
</dbReference>
<sequence length="2376" mass="266676">MASYDIQKVVRNQYSLQDFLDVHSSADNLLKLSGFISNTKFMWMTCGPYLEIRETKTGNKIGDYTFGAAAKDTDTQITCVKELNTQFSDSSILVIGLECINGGMVCIFDNISWRVLRAIQTPQKVTYISVVNAGNEDSSFPGPLNNFDGALSVGMYQGDILVVDLCRQAINEALKINGISEIKGEVDPSQLTILSVNDINSIEQSRKAAELENNHLAIHLNDVGRAPHFILKGQNGEDRIHVNKEEVVISSLHYAPQLSSLFVGFNFGALQIWDLINMNLIYTSPVYSENIPISYFAILEPVDDPRAFCYFWAIYSSSDTNDKSFPLAALYSLSYESKDWHEGYGYLYSNLLSCAVRFQADLSMIDNKDDLAIGAQCIKLESFSKGLNSVTNSMLEYNEDSYTLCEMVWNVVCKNNIVHTYLSVFDLNQWYKEQMPSAPHYHQCKSYMSIVCISDLIKKHNSETFPLMNVHIDGATIRSFVGAQRLEEHYYPASLSFDLCCISEMEIYFVKNHGLQKQLYRNMEMAGPLALMKPGELYQSSITLGLTPLFMESYMNISLAQQREHLLSVALENRMESWICKCATSWGNGSHRAAGLSLDLLLNWAWQRANTLKNNADKLCVPLFDQTGTKMDANSSSMLSKCRKQIYILKNVYSFICNKCSQFLINPEITIKQRDCLTRVYTYLDVLGWLINVGLLPEFTNNEQRPDLDEGKLQLPYSVESLKSYYNERRANLNILIKSNDIYQSDFLLYIDKITDIGGEALEREWKCDGGTGQYPPSSIQVLLRTYLIENIDMQLKHTIVTYLLLDLAMTLDDEQYKTILPTLIKFPNIFNMSPSVTKIIQGFWQLDHGELETATENLSDPMIKPADLESWQHKYLIESLILQDQEKMALLYMKGRQIPLTSIDDIRLNISLLVNNKLLSEAFALQRKHFGNTELLDIIFKECLKTNQLNDLNNLNLSRIEEEALFKFMKENSYENEVNFQSVYYIQRSRMFDFYQSQCENKDKVLEFNVGKCITETLSDYMPKIDKKILNTCINQKAKLFNKEFVTEPMSVFLHNSKEHMKYKSDLLIASITKARETWLADSDVESNCSYKLTDEDFPFVRPPLYLPPRKRLRSDLIYPKLVDNFPKDNVSEIPTPPKKSKLSPRESVHTPANNDSGEIKRLTKIETPIIVKKSLNLKDQLDSMSTTPQSILKVTKVRDRSKSPVDRGNSTTPENLDEIDDLEDDDYDVSFLHSTKIMDSSKSKISCGIAPRKSLIKNHGVRFSGINRSSSLTQSGSASSESKFNSSEDVNNSLQINPLPEVSDISITNVVTENKSTSLSTDNETFYSPEASIEEAEPVKEEKSEKMLTIPEIFLKREKSPVPGSPKSRKSYKGDILERPPMRSSPRLNKSETSSPSSSSATTNVEILSPEQNLKSKKRVSARKSLSRMVLENNAITKMRSTPVIDIDVEKSSTITVETSFSKTEVVKKVMGNVIEEITDKIESKNIHEKKIEGNTEKVKVDSHEESSKTMTRIEEDQSINVFSYGQPDDVFDEEEEMDIDEIEDISDNEDKEVFNLAIEEFSNGSSNTDSESDHNVGVIVDADSNQSSTDGHESTEVNEGLRKTHYTTSRNVIIEGDSNNSTIVLSIPTDDSSDIYSQNNTDSEIDHNVAVIDESDSNQSSTNEPDSTEDNEGSSNSDSENDHNVCVIVEADSNQSSKDSTEGNDNKCPRNKHSSTSRNEIVERDSSNSSVALSILTDDPTSTEDIESYSNTGSENVHNVAVIDESDSNQSSTINEVSNDAIEVISDGSCNTESILPNEVIESANSSSNTRNDANSDVNIEHDQRITDNVGNSSLHTSTKHVQNIRSLMNSSDESEQLVLQVSSSDEDDKTAEITESIIKDTKESTSTKRNNQIDVVENILIAKESKQEDNESLSVETTINLVEKNKSMEKEDSEILKESTTLELAKNVSIQDDELDVTDVIVDVTSKKNAGRRMTDIFDKTQWVNEPKIELNLTDQLETMDDSYVAPTFKLGDTFDNSKSESDLASEIKEDIPSDEIKLAENITPEKTVVAKRRRSTSVKNTEILSPIKTRRRSLAESGTNSPVVDTPTRVLRPRRSSTSTESPSVSASKKATARTRSASVDVEVTVPKRRSIRAKSVDNVEEAPATPKTRARRTSTALPAIDEETKSEAITAYTTKRKLTRNQKVLLEKNLSDEKGDLDFDKLNPLELMDKEEFKGEADPEEQGILQSSPTSSIASSSVDTARSKKTSSVSSNQKVLTPRKRKTKGVTEDSPPKIALRRGRSASVEIQDEAVPLTPTRRTRKSSQDSVASDASVEPRRSSRRKSKSEVSDSDGESAAGKKGTKLKTTLSKIKEESEEEIAKPKRGRKKTTD</sequence>
<dbReference type="GeneID" id="108563519"/>
<evidence type="ECO:0000256" key="3">
    <source>
        <dbReference type="SAM" id="MobiDB-lite"/>
    </source>
</evidence>
<feature type="domain" description="ELYS beta-propeller" evidence="5">
    <location>
        <begin position="38"/>
        <end position="504"/>
    </location>
</feature>
<name>A0ABM1MT05_NICVS</name>
<evidence type="ECO:0000256" key="2">
    <source>
        <dbReference type="ARBA" id="ARBA00023242"/>
    </source>
</evidence>
<feature type="region of interest" description="Disordered" evidence="3">
    <location>
        <begin position="1585"/>
        <end position="1606"/>
    </location>
</feature>
<feature type="compositionally biased region" description="Basic and acidic residues" evidence="3">
    <location>
        <begin position="1374"/>
        <end position="1383"/>
    </location>
</feature>
<feature type="region of interest" description="Disordered" evidence="3">
    <location>
        <begin position="1316"/>
        <end position="1347"/>
    </location>
</feature>
<organism evidence="6 7">
    <name type="scientific">Nicrophorus vespilloides</name>
    <name type="common">Boreal carrion beetle</name>
    <dbReference type="NCBI Taxonomy" id="110193"/>
    <lineage>
        <taxon>Eukaryota</taxon>
        <taxon>Metazoa</taxon>
        <taxon>Ecdysozoa</taxon>
        <taxon>Arthropoda</taxon>
        <taxon>Hexapoda</taxon>
        <taxon>Insecta</taxon>
        <taxon>Pterygota</taxon>
        <taxon>Neoptera</taxon>
        <taxon>Endopterygota</taxon>
        <taxon>Coleoptera</taxon>
        <taxon>Polyphaga</taxon>
        <taxon>Staphyliniformia</taxon>
        <taxon>Silphidae</taxon>
        <taxon>Nicrophorinae</taxon>
        <taxon>Nicrophorus</taxon>
    </lineage>
</organism>
<evidence type="ECO:0000256" key="1">
    <source>
        <dbReference type="ARBA" id="ARBA00004123"/>
    </source>
</evidence>
<feature type="region of interest" description="Disordered" evidence="3">
    <location>
        <begin position="2215"/>
        <end position="2376"/>
    </location>
</feature>
<feature type="compositionally biased region" description="Basic and acidic residues" evidence="3">
    <location>
        <begin position="1198"/>
        <end position="1207"/>
    </location>
</feature>
<feature type="region of interest" description="Disordered" evidence="3">
    <location>
        <begin position="1268"/>
        <end position="1299"/>
    </location>
</feature>
<feature type="compositionally biased region" description="Polar residues" evidence="3">
    <location>
        <begin position="1316"/>
        <end position="1328"/>
    </location>
</feature>
<evidence type="ECO:0000259" key="5">
    <source>
        <dbReference type="Pfam" id="PF16687"/>
    </source>
</evidence>
<feature type="compositionally biased region" description="Basic and acidic residues" evidence="3">
    <location>
        <begin position="2355"/>
        <end position="2366"/>
    </location>
</feature>